<gene>
    <name evidence="1" type="ORF">CNECB9_1360025</name>
</gene>
<proteinExistence type="predicted"/>
<evidence type="ECO:0000313" key="1">
    <source>
        <dbReference type="EMBL" id="SCU73892.1"/>
    </source>
</evidence>
<organism evidence="1">
    <name type="scientific">Cupriavidus necator</name>
    <name type="common">Alcaligenes eutrophus</name>
    <name type="synonym">Ralstonia eutropha</name>
    <dbReference type="NCBI Taxonomy" id="106590"/>
    <lineage>
        <taxon>Bacteria</taxon>
        <taxon>Pseudomonadati</taxon>
        <taxon>Pseudomonadota</taxon>
        <taxon>Betaproteobacteria</taxon>
        <taxon>Burkholderiales</taxon>
        <taxon>Burkholderiaceae</taxon>
        <taxon>Cupriavidus</taxon>
    </lineage>
</organism>
<dbReference type="EMBL" id="FMSH01000042">
    <property type="protein sequence ID" value="SCU73892.1"/>
    <property type="molecule type" value="Genomic_DNA"/>
</dbReference>
<protein>
    <submittedName>
        <fullName evidence="1">Uncharacterized protein</fullName>
    </submittedName>
</protein>
<sequence length="57" mass="6473">MELVENQSSIIDLGPHLKFYFKLMLRCTLDFHSYYASRPLHKGCAKAVHQEGPHGAS</sequence>
<name>A0A1K0I9F6_CUPNE</name>
<dbReference type="AlphaFoldDB" id="A0A1K0I9F6"/>
<reference evidence="1" key="1">
    <citation type="submission" date="2016-09" db="EMBL/GenBank/DDBJ databases">
        <authorList>
            <person name="Capua I."/>
            <person name="De Benedictis P."/>
            <person name="Joannis T."/>
            <person name="Lombin L.H."/>
            <person name="Cattoli G."/>
        </authorList>
    </citation>
    <scope>NUCLEOTIDE SEQUENCE</scope>
    <source>
        <strain evidence="1">B9</strain>
    </source>
</reference>
<accession>A0A1K0I9F6</accession>